<comment type="cofactor">
    <cofactor evidence="1 8">
        <name>Mg(2+)</name>
        <dbReference type="ChEBI" id="CHEBI:18420"/>
    </cofactor>
</comment>
<feature type="domain" description="dUTPase-like" evidence="9">
    <location>
        <begin position="19"/>
        <end position="146"/>
    </location>
</feature>
<dbReference type="NCBIfam" id="NF001862">
    <property type="entry name" value="PRK00601.1"/>
    <property type="match status" value="1"/>
</dbReference>
<evidence type="ECO:0000256" key="8">
    <source>
        <dbReference type="HAMAP-Rule" id="MF_00116"/>
    </source>
</evidence>
<gene>
    <name evidence="8" type="primary">dut</name>
    <name evidence="10" type="ORF">DPM19_28700</name>
</gene>
<keyword evidence="3 8" id="KW-0479">Metal-binding</keyword>
<feature type="binding site" evidence="8">
    <location>
        <begin position="66"/>
        <end position="68"/>
    </location>
    <ligand>
        <name>substrate</name>
    </ligand>
</feature>
<sequence length="163" mass="16703">MTEKVDVLLLRLDPELPPPSYAHPGDAGADLVTAVDVVLPPGERAVVPTGIAIALPDGYAAFIHPRSGLGAKLGVTLVNAPGTVDAGYRGEIKVTLLNTDIRETVRLRRGDRVAQMVVQRVGHAVFHEVEALPGSARGAAGFGSTGGLSAAGAASEHNSEEGA</sequence>
<comment type="similarity">
    <text evidence="2 8">Belongs to the dUTPase family.</text>
</comment>
<dbReference type="FunFam" id="2.70.40.10:FF:000008">
    <property type="entry name" value="Deoxyuridine 5'-triphosphate nucleotidohydrolase"/>
    <property type="match status" value="1"/>
</dbReference>
<comment type="pathway">
    <text evidence="8">Pyrimidine metabolism; dUMP biosynthesis; dUMP from dCTP (dUTP route): step 2/2.</text>
</comment>
<comment type="catalytic activity">
    <reaction evidence="7 8">
        <text>dUTP + H2O = dUMP + diphosphate + H(+)</text>
        <dbReference type="Rhea" id="RHEA:10248"/>
        <dbReference type="ChEBI" id="CHEBI:15377"/>
        <dbReference type="ChEBI" id="CHEBI:15378"/>
        <dbReference type="ChEBI" id="CHEBI:33019"/>
        <dbReference type="ChEBI" id="CHEBI:61555"/>
        <dbReference type="ChEBI" id="CHEBI:246422"/>
        <dbReference type="EC" id="3.6.1.23"/>
    </reaction>
</comment>
<evidence type="ECO:0000256" key="5">
    <source>
        <dbReference type="ARBA" id="ARBA00022842"/>
    </source>
</evidence>
<dbReference type="NCBIfam" id="TIGR00576">
    <property type="entry name" value="dut"/>
    <property type="match status" value="1"/>
</dbReference>
<dbReference type="SUPFAM" id="SSF51283">
    <property type="entry name" value="dUTPase-like"/>
    <property type="match status" value="1"/>
</dbReference>
<accession>A0A365GXP6</accession>
<keyword evidence="6 8" id="KW-0546">Nucleotide metabolism</keyword>
<evidence type="ECO:0000313" key="10">
    <source>
        <dbReference type="EMBL" id="RAY11614.1"/>
    </source>
</evidence>
<dbReference type="Gene3D" id="2.70.40.10">
    <property type="match status" value="1"/>
</dbReference>
<comment type="caution">
    <text evidence="10">The sequence shown here is derived from an EMBL/GenBank/DDBJ whole genome shotgun (WGS) entry which is preliminary data.</text>
</comment>
<dbReference type="GO" id="GO:0000287">
    <property type="term" value="F:magnesium ion binding"/>
    <property type="evidence" value="ECO:0007669"/>
    <property type="project" value="UniProtKB-UniRule"/>
</dbReference>
<evidence type="ECO:0000313" key="11">
    <source>
        <dbReference type="Proteomes" id="UP000251891"/>
    </source>
</evidence>
<dbReference type="EMBL" id="QLYX01000017">
    <property type="protein sequence ID" value="RAY11614.1"/>
    <property type="molecule type" value="Genomic_DNA"/>
</dbReference>
<evidence type="ECO:0000256" key="6">
    <source>
        <dbReference type="ARBA" id="ARBA00023080"/>
    </source>
</evidence>
<evidence type="ECO:0000259" key="9">
    <source>
        <dbReference type="Pfam" id="PF00692"/>
    </source>
</evidence>
<keyword evidence="11" id="KW-1185">Reference proteome</keyword>
<dbReference type="EC" id="3.6.1.23" evidence="8"/>
<dbReference type="UniPathway" id="UPA00610">
    <property type="reaction ID" value="UER00666"/>
</dbReference>
<comment type="caution">
    <text evidence="8">Lacks conserved residue(s) required for the propagation of feature annotation.</text>
</comment>
<dbReference type="HAMAP" id="MF_00116">
    <property type="entry name" value="dUTPase_bact"/>
    <property type="match status" value="1"/>
</dbReference>
<dbReference type="Pfam" id="PF00692">
    <property type="entry name" value="dUTPase"/>
    <property type="match status" value="1"/>
</dbReference>
<dbReference type="InterPro" id="IPR008181">
    <property type="entry name" value="dUTPase"/>
</dbReference>
<dbReference type="Proteomes" id="UP000251891">
    <property type="component" value="Unassembled WGS sequence"/>
</dbReference>
<dbReference type="PANTHER" id="PTHR11241">
    <property type="entry name" value="DEOXYURIDINE 5'-TRIPHOSPHATE NUCLEOTIDOHYDROLASE"/>
    <property type="match status" value="1"/>
</dbReference>
<dbReference type="InterPro" id="IPR036157">
    <property type="entry name" value="dUTPase-like_sf"/>
</dbReference>
<dbReference type="InterPro" id="IPR029054">
    <property type="entry name" value="dUTPase-like"/>
</dbReference>
<proteinExistence type="inferred from homology"/>
<keyword evidence="5 8" id="KW-0460">Magnesium</keyword>
<evidence type="ECO:0000256" key="4">
    <source>
        <dbReference type="ARBA" id="ARBA00022801"/>
    </source>
</evidence>
<reference evidence="10 11" key="1">
    <citation type="submission" date="2018-06" db="EMBL/GenBank/DDBJ databases">
        <title>Actinomadura craniellae sp. nov. isolated from marine sponge Craniella sp.</title>
        <authorList>
            <person name="Li L."/>
            <person name="Xu Q.H."/>
            <person name="Lin H.W."/>
            <person name="Lu Y.H."/>
        </authorList>
    </citation>
    <scope>NUCLEOTIDE SEQUENCE [LARGE SCALE GENOMIC DNA]</scope>
    <source>
        <strain evidence="10 11">LHW63021</strain>
    </source>
</reference>
<evidence type="ECO:0000256" key="1">
    <source>
        <dbReference type="ARBA" id="ARBA00001946"/>
    </source>
</evidence>
<comment type="function">
    <text evidence="8">This enzyme is involved in nucleotide metabolism: it produces dUMP, the immediate precursor of thymidine nucleotides and it decreases the intracellular concentration of dUTP so that uracil cannot be incorporated into DNA.</text>
</comment>
<evidence type="ECO:0000256" key="3">
    <source>
        <dbReference type="ARBA" id="ARBA00022723"/>
    </source>
</evidence>
<evidence type="ECO:0000256" key="7">
    <source>
        <dbReference type="ARBA" id="ARBA00047686"/>
    </source>
</evidence>
<keyword evidence="4 8" id="KW-0378">Hydrolase</keyword>
<dbReference type="RefSeq" id="WP_111871193.1">
    <property type="nucleotide sequence ID" value="NZ_QLYX01000017.1"/>
</dbReference>
<feature type="binding site" evidence="8">
    <location>
        <begin position="83"/>
        <end position="85"/>
    </location>
    <ligand>
        <name>substrate</name>
    </ligand>
</feature>
<dbReference type="GO" id="GO:0006226">
    <property type="term" value="P:dUMP biosynthetic process"/>
    <property type="evidence" value="ECO:0007669"/>
    <property type="project" value="UniProtKB-UniRule"/>
</dbReference>
<dbReference type="AlphaFoldDB" id="A0A365GXP6"/>
<dbReference type="InterPro" id="IPR033704">
    <property type="entry name" value="dUTPase_trimeric"/>
</dbReference>
<dbReference type="GO" id="GO:0004170">
    <property type="term" value="F:dUTP diphosphatase activity"/>
    <property type="evidence" value="ECO:0007669"/>
    <property type="project" value="UniProtKB-UniRule"/>
</dbReference>
<organism evidence="10 11">
    <name type="scientific">Actinomadura craniellae</name>
    <dbReference type="NCBI Taxonomy" id="2231787"/>
    <lineage>
        <taxon>Bacteria</taxon>
        <taxon>Bacillati</taxon>
        <taxon>Actinomycetota</taxon>
        <taxon>Actinomycetes</taxon>
        <taxon>Streptosporangiales</taxon>
        <taxon>Thermomonosporaceae</taxon>
        <taxon>Actinomadura</taxon>
    </lineage>
</organism>
<protein>
    <recommendedName>
        <fullName evidence="8">Deoxyuridine 5'-triphosphate nucleotidohydrolase</fullName>
        <shortName evidence="8">dUTPase</shortName>
        <ecNumber evidence="8">3.6.1.23</ecNumber>
    </recommendedName>
    <alternativeName>
        <fullName evidence="8">dUTP pyrophosphatase</fullName>
    </alternativeName>
</protein>
<dbReference type="GO" id="GO:0046081">
    <property type="term" value="P:dUTP catabolic process"/>
    <property type="evidence" value="ECO:0007669"/>
    <property type="project" value="InterPro"/>
</dbReference>
<dbReference type="PANTHER" id="PTHR11241:SF0">
    <property type="entry name" value="DEOXYURIDINE 5'-TRIPHOSPHATE NUCLEOTIDOHYDROLASE"/>
    <property type="match status" value="1"/>
</dbReference>
<dbReference type="OrthoDB" id="9809956at2"/>
<dbReference type="CDD" id="cd07557">
    <property type="entry name" value="trimeric_dUTPase"/>
    <property type="match status" value="1"/>
</dbReference>
<evidence type="ECO:0000256" key="2">
    <source>
        <dbReference type="ARBA" id="ARBA00006581"/>
    </source>
</evidence>
<feature type="binding site" evidence="8">
    <location>
        <position position="79"/>
    </location>
    <ligand>
        <name>substrate</name>
    </ligand>
</feature>
<name>A0A365GXP6_9ACTN</name>